<accession>A0ABX8CHU6</accession>
<dbReference type="EMBL" id="CP074371">
    <property type="protein sequence ID" value="QVI19094.1"/>
    <property type="molecule type" value="Genomic_DNA"/>
</dbReference>
<protein>
    <submittedName>
        <fullName evidence="1">Uncharacterized protein</fullName>
    </submittedName>
</protein>
<dbReference type="Proteomes" id="UP000683310">
    <property type="component" value="Chromosome"/>
</dbReference>
<proteinExistence type="predicted"/>
<evidence type="ECO:0000313" key="2">
    <source>
        <dbReference type="Proteomes" id="UP000683310"/>
    </source>
</evidence>
<name>A0ABX8CHU6_9NOCA</name>
<evidence type="ECO:0000313" key="1">
    <source>
        <dbReference type="EMBL" id="QVI19094.1"/>
    </source>
</evidence>
<sequence>MANDAVDTKKLAQQLLTQAKEQGIDLVGPAAAAGSKTAIAINHHLLAQGIERALARASTVSPG</sequence>
<keyword evidence="2" id="KW-1185">Reference proteome</keyword>
<reference evidence="1 2" key="1">
    <citation type="submission" date="2021-04" db="EMBL/GenBank/DDBJ databases">
        <title>Nocardia tengchongensis.</title>
        <authorList>
            <person name="Zhuang k."/>
            <person name="Ran Y."/>
            <person name="Li W."/>
        </authorList>
    </citation>
    <scope>NUCLEOTIDE SEQUENCE [LARGE SCALE GENOMIC DNA]</scope>
    <source>
        <strain evidence="1 2">CFH S0057</strain>
    </source>
</reference>
<organism evidence="1 2">
    <name type="scientific">Nocardia tengchongensis</name>
    <dbReference type="NCBI Taxonomy" id="2055889"/>
    <lineage>
        <taxon>Bacteria</taxon>
        <taxon>Bacillati</taxon>
        <taxon>Actinomycetota</taxon>
        <taxon>Actinomycetes</taxon>
        <taxon>Mycobacteriales</taxon>
        <taxon>Nocardiaceae</taxon>
        <taxon>Nocardia</taxon>
    </lineage>
</organism>
<gene>
    <name evidence="1" type="ORF">KHQ06_21785</name>
</gene>